<evidence type="ECO:0000313" key="16">
    <source>
        <dbReference type="Proteomes" id="UP001299220"/>
    </source>
</evidence>
<keyword evidence="9 11" id="KW-0456">Lyase</keyword>
<comment type="catalytic activity">
    <reaction evidence="10 11">
        <text>L-serine = pyruvate + NH4(+)</text>
        <dbReference type="Rhea" id="RHEA:19169"/>
        <dbReference type="ChEBI" id="CHEBI:15361"/>
        <dbReference type="ChEBI" id="CHEBI:28938"/>
        <dbReference type="ChEBI" id="CHEBI:33384"/>
        <dbReference type="EC" id="4.3.1.17"/>
    </reaction>
</comment>
<dbReference type="EMBL" id="JAFBIT010000002">
    <property type="protein sequence ID" value="MCF2652610.1"/>
    <property type="molecule type" value="Genomic_DNA"/>
</dbReference>
<comment type="cofactor">
    <cofactor evidence="1 11">
        <name>[4Fe-4S] cluster</name>
        <dbReference type="ChEBI" id="CHEBI:49883"/>
    </cofactor>
</comment>
<dbReference type="GO" id="GO:0003941">
    <property type="term" value="F:L-serine ammonia-lyase activity"/>
    <property type="evidence" value="ECO:0007669"/>
    <property type="project" value="UniProtKB-EC"/>
</dbReference>
<evidence type="ECO:0000256" key="9">
    <source>
        <dbReference type="ARBA" id="ARBA00023239"/>
    </source>
</evidence>
<dbReference type="NCBIfam" id="TIGR00720">
    <property type="entry name" value="sda_mono"/>
    <property type="match status" value="1"/>
</dbReference>
<evidence type="ECO:0000256" key="6">
    <source>
        <dbReference type="ARBA" id="ARBA00022723"/>
    </source>
</evidence>
<evidence type="ECO:0000256" key="11">
    <source>
        <dbReference type="RuleBase" id="RU366059"/>
    </source>
</evidence>
<sequence length="403" mass="43967">MESLKELYRIGKGPSSSHTMGPERAAKRFKEKNLHADSFLVTLYGSLAKTGPGHLTDVILEKTFAPRPVEIRFDLSDKPLSHPNTMELSAMQNGEVVDFQRVISVGGGKILTEGEAAPDTPADVYPLSSFAEIKAYCTEHRIRLWEYVAACEGDSIWLYLAEVWKCMKDAIQRGLETEGTLKGGLDVQRKAKMLYRQKHIDESAETRENRLVCSYAYAVSEENAAGGTIVTAPTCGSCGVLPSVLRYMQERRGFSDTEILHALAAAGVIGNLIKTNASISGAECGCQAEIGSACSMAAAALAELHGMELDQIEYAAEVAMEHHLGLTCDPVRGLVQIPCIERNAVAAMRAINALSLANFLTYTRKISFDVVVNTMYETGRDLFSKYRETGEGGLAKYYTAKGE</sequence>
<comment type="pathway">
    <text evidence="2">Carbohydrate biosynthesis; gluconeogenesis.</text>
</comment>
<dbReference type="InterPro" id="IPR005131">
    <property type="entry name" value="Ser_deHydtase_bsu"/>
</dbReference>
<evidence type="ECO:0000259" key="14">
    <source>
        <dbReference type="Pfam" id="PF03315"/>
    </source>
</evidence>
<name>A0ABS9CN94_9FIRM</name>
<dbReference type="Pfam" id="PF03315">
    <property type="entry name" value="SDH_beta"/>
    <property type="match status" value="1"/>
</dbReference>
<evidence type="ECO:0000313" key="15">
    <source>
        <dbReference type="EMBL" id="MCF2652610.1"/>
    </source>
</evidence>
<evidence type="ECO:0000256" key="8">
    <source>
        <dbReference type="ARBA" id="ARBA00023014"/>
    </source>
</evidence>
<dbReference type="PANTHER" id="PTHR30182">
    <property type="entry name" value="L-SERINE DEHYDRATASE"/>
    <property type="match status" value="1"/>
</dbReference>
<keyword evidence="7 11" id="KW-0408">Iron</keyword>
<evidence type="ECO:0000256" key="3">
    <source>
        <dbReference type="ARBA" id="ARBA00008636"/>
    </source>
</evidence>
<evidence type="ECO:0000256" key="1">
    <source>
        <dbReference type="ARBA" id="ARBA00001966"/>
    </source>
</evidence>
<accession>A0ABS9CN94</accession>
<feature type="domain" description="Serine dehydratase beta chain" evidence="14">
    <location>
        <begin position="3"/>
        <end position="57"/>
    </location>
</feature>
<dbReference type="InterPro" id="IPR051318">
    <property type="entry name" value="Fe-S_L-Ser"/>
</dbReference>
<evidence type="ECO:0000259" key="13">
    <source>
        <dbReference type="Pfam" id="PF03313"/>
    </source>
</evidence>
<evidence type="ECO:0000256" key="5">
    <source>
        <dbReference type="ARBA" id="ARBA00022485"/>
    </source>
</evidence>
<keyword evidence="6 11" id="KW-0479">Metal-binding</keyword>
<evidence type="ECO:0000256" key="10">
    <source>
        <dbReference type="ARBA" id="ARBA00049406"/>
    </source>
</evidence>
<reference evidence="15 16" key="1">
    <citation type="submission" date="2020-12" db="EMBL/GenBank/DDBJ databases">
        <title>Whole genome sequences of gut porcine anaerobes.</title>
        <authorList>
            <person name="Kubasova T."/>
            <person name="Jahodarova E."/>
            <person name="Rychlik I."/>
        </authorList>
    </citation>
    <scope>NUCLEOTIDE SEQUENCE [LARGE SCALE GENOMIC DNA]</scope>
    <source>
        <strain evidence="15 16">An867</strain>
    </source>
</reference>
<evidence type="ECO:0000256" key="2">
    <source>
        <dbReference type="ARBA" id="ARBA00004742"/>
    </source>
</evidence>
<dbReference type="Gene3D" id="3.30.1330.90">
    <property type="entry name" value="D-3-phosphoglycerate dehydrogenase, domain 3"/>
    <property type="match status" value="1"/>
</dbReference>
<gene>
    <name evidence="15" type="ORF">JQM67_08340</name>
</gene>
<feature type="region of interest" description="Disordered" evidence="12">
    <location>
        <begin position="1"/>
        <end position="25"/>
    </location>
</feature>
<keyword evidence="16" id="KW-1185">Reference proteome</keyword>
<dbReference type="Proteomes" id="UP001299220">
    <property type="component" value="Unassembled WGS sequence"/>
</dbReference>
<evidence type="ECO:0000256" key="7">
    <source>
        <dbReference type="ARBA" id="ARBA00023004"/>
    </source>
</evidence>
<comment type="caution">
    <text evidence="15">The sequence shown here is derived from an EMBL/GenBank/DDBJ whole genome shotgun (WGS) entry which is preliminary data.</text>
</comment>
<dbReference type="InterPro" id="IPR029009">
    <property type="entry name" value="ASB_dom_sf"/>
</dbReference>
<keyword evidence="8 11" id="KW-0411">Iron-sulfur</keyword>
<dbReference type="InterPro" id="IPR005130">
    <property type="entry name" value="Ser_deHydtase-like_asu"/>
</dbReference>
<proteinExistence type="inferred from homology"/>
<dbReference type="Pfam" id="PF03313">
    <property type="entry name" value="SDH_alpha"/>
    <property type="match status" value="1"/>
</dbReference>
<dbReference type="InterPro" id="IPR004644">
    <property type="entry name" value="Fe-S_L-Ser_mono"/>
</dbReference>
<protein>
    <recommendedName>
        <fullName evidence="11">L-serine dehydratase</fullName>
        <ecNumber evidence="11">4.3.1.17</ecNumber>
    </recommendedName>
</protein>
<evidence type="ECO:0000256" key="12">
    <source>
        <dbReference type="SAM" id="MobiDB-lite"/>
    </source>
</evidence>
<dbReference type="RefSeq" id="WP_235323644.1">
    <property type="nucleotide sequence ID" value="NZ_JAFBIT010000002.1"/>
</dbReference>
<organism evidence="15 16">
    <name type="scientific">Anaeromassilibacillus senegalensis</name>
    <dbReference type="NCBI Taxonomy" id="1673717"/>
    <lineage>
        <taxon>Bacteria</taxon>
        <taxon>Bacillati</taxon>
        <taxon>Bacillota</taxon>
        <taxon>Clostridia</taxon>
        <taxon>Eubacteriales</taxon>
        <taxon>Acutalibacteraceae</taxon>
        <taxon>Anaeromassilibacillus</taxon>
    </lineage>
</organism>
<feature type="domain" description="Serine dehydratase-like alpha subunit" evidence="13">
    <location>
        <begin position="153"/>
        <end position="395"/>
    </location>
</feature>
<dbReference type="EC" id="4.3.1.17" evidence="11"/>
<keyword evidence="5 11" id="KW-0004">4Fe-4S</keyword>
<keyword evidence="4 11" id="KW-0312">Gluconeogenesis</keyword>
<dbReference type="PANTHER" id="PTHR30182:SF1">
    <property type="entry name" value="L-SERINE DEHYDRATASE 1"/>
    <property type="match status" value="1"/>
</dbReference>
<dbReference type="SUPFAM" id="SSF143548">
    <property type="entry name" value="Serine metabolism enzymes domain"/>
    <property type="match status" value="1"/>
</dbReference>
<evidence type="ECO:0000256" key="4">
    <source>
        <dbReference type="ARBA" id="ARBA00022432"/>
    </source>
</evidence>
<comment type="similarity">
    <text evidence="3 11">Belongs to the iron-sulfur dependent L-serine dehydratase family.</text>
</comment>